<accession>A0A1X0D250</accession>
<sequence>MFGQATELYESIAAEFRRHGVVGAGSDDSGEAIIAIVDDELINSKRQEKASETQICDRVTDTAIATGVQRLLVVCDVRQIPEHKHGRAADWVRHLAHRISYECSMNGLQDLATSIAVVRTDDDAHRISRAVVDWYKGIRPHAGWFGKTEFGADV</sequence>
<organism evidence="1 2">
    <name type="scientific">Mycolicibacterium elephantis</name>
    <dbReference type="NCBI Taxonomy" id="81858"/>
    <lineage>
        <taxon>Bacteria</taxon>
        <taxon>Bacillati</taxon>
        <taxon>Actinomycetota</taxon>
        <taxon>Actinomycetes</taxon>
        <taxon>Mycobacteriales</taxon>
        <taxon>Mycobacteriaceae</taxon>
        <taxon>Mycolicibacterium</taxon>
    </lineage>
</organism>
<dbReference type="EMBL" id="MVHP01000009">
    <property type="protein sequence ID" value="ORA66496.1"/>
    <property type="molecule type" value="Genomic_DNA"/>
</dbReference>
<protein>
    <submittedName>
        <fullName evidence="1">Uncharacterized protein</fullName>
    </submittedName>
</protein>
<comment type="caution">
    <text evidence="1">The sequence shown here is derived from an EMBL/GenBank/DDBJ whole genome shotgun (WGS) entry which is preliminary data.</text>
</comment>
<dbReference type="Proteomes" id="UP000192772">
    <property type="component" value="Unassembled WGS sequence"/>
</dbReference>
<name>A0A1X0D250_9MYCO</name>
<dbReference type="STRING" id="81858.BST23_10425"/>
<proteinExistence type="predicted"/>
<evidence type="ECO:0000313" key="1">
    <source>
        <dbReference type="EMBL" id="ORA66496.1"/>
    </source>
</evidence>
<dbReference type="AlphaFoldDB" id="A0A1X0D250"/>
<reference evidence="1 2" key="1">
    <citation type="submission" date="2017-02" db="EMBL/GenBank/DDBJ databases">
        <title>The new phylogeny of genus Mycobacterium.</title>
        <authorList>
            <person name="Tortoli E."/>
            <person name="Trovato A."/>
            <person name="Cirillo D.M."/>
        </authorList>
    </citation>
    <scope>NUCLEOTIDE SEQUENCE [LARGE SCALE GENOMIC DNA]</scope>
    <source>
        <strain evidence="1 2">FI-09383</strain>
    </source>
</reference>
<gene>
    <name evidence="1" type="ORF">BST23_10425</name>
</gene>
<evidence type="ECO:0000313" key="2">
    <source>
        <dbReference type="Proteomes" id="UP000192772"/>
    </source>
</evidence>